<evidence type="ECO:0000256" key="1">
    <source>
        <dbReference type="ARBA" id="ARBA00007447"/>
    </source>
</evidence>
<name>A0A8K0NJY6_9HYPO</name>
<dbReference type="PANTHER" id="PTHR47966:SF51">
    <property type="entry name" value="BETA-SITE APP-CLEAVING ENZYME, ISOFORM A-RELATED"/>
    <property type="match status" value="1"/>
</dbReference>
<proteinExistence type="inferred from homology"/>
<dbReference type="OrthoDB" id="15189at2759"/>
<reference evidence="4" key="1">
    <citation type="journal article" date="2020" name="bioRxiv">
        <title>Whole genome comparisons of ergot fungi reveals the divergence and evolution of species within the genus Claviceps are the result of varying mechanisms driving genome evolution and host range expansion.</title>
        <authorList>
            <person name="Wyka S.A."/>
            <person name="Mondo S.J."/>
            <person name="Liu M."/>
            <person name="Dettman J."/>
            <person name="Nalam V."/>
            <person name="Broders K.D."/>
        </authorList>
    </citation>
    <scope>NUCLEOTIDE SEQUENCE</scope>
    <source>
        <strain evidence="4">CCC 489</strain>
    </source>
</reference>
<dbReference type="PROSITE" id="PS51767">
    <property type="entry name" value="PEPTIDASE_A1"/>
    <property type="match status" value="1"/>
</dbReference>
<evidence type="ECO:0000256" key="2">
    <source>
        <dbReference type="SAM" id="SignalP"/>
    </source>
</evidence>
<feature type="domain" description="Peptidase A1" evidence="3">
    <location>
        <begin position="63"/>
        <end position="366"/>
    </location>
</feature>
<evidence type="ECO:0000313" key="4">
    <source>
        <dbReference type="EMBL" id="KAG5927796.1"/>
    </source>
</evidence>
<feature type="chain" id="PRO_5035470343" description="Peptidase A1 domain-containing protein" evidence="2">
    <location>
        <begin position="22"/>
        <end position="369"/>
    </location>
</feature>
<protein>
    <recommendedName>
        <fullName evidence="3">Peptidase A1 domain-containing protein</fullName>
    </recommendedName>
</protein>
<keyword evidence="5" id="KW-1185">Reference proteome</keyword>
<dbReference type="InterPro" id="IPR001461">
    <property type="entry name" value="Aspartic_peptidase_A1"/>
</dbReference>
<dbReference type="InterPro" id="IPR033121">
    <property type="entry name" value="PEPTIDASE_A1"/>
</dbReference>
<dbReference type="GO" id="GO:0004190">
    <property type="term" value="F:aspartic-type endopeptidase activity"/>
    <property type="evidence" value="ECO:0007669"/>
    <property type="project" value="InterPro"/>
</dbReference>
<evidence type="ECO:0000259" key="3">
    <source>
        <dbReference type="PROSITE" id="PS51767"/>
    </source>
</evidence>
<evidence type="ECO:0000313" key="5">
    <source>
        <dbReference type="Proteomes" id="UP000811619"/>
    </source>
</evidence>
<dbReference type="Proteomes" id="UP000811619">
    <property type="component" value="Unassembled WGS sequence"/>
</dbReference>
<dbReference type="CDD" id="cd05471">
    <property type="entry name" value="pepsin_like"/>
    <property type="match status" value="1"/>
</dbReference>
<dbReference type="Gene3D" id="2.40.70.10">
    <property type="entry name" value="Acid Proteases"/>
    <property type="match status" value="2"/>
</dbReference>
<comment type="caution">
    <text evidence="4">The sequence shown here is derived from an EMBL/GenBank/DDBJ whole genome shotgun (WGS) entry which is preliminary data.</text>
</comment>
<accession>A0A8K0NJY6</accession>
<dbReference type="Pfam" id="PF00026">
    <property type="entry name" value="Asp"/>
    <property type="match status" value="1"/>
</dbReference>
<dbReference type="AlphaFoldDB" id="A0A8K0NJY6"/>
<feature type="signal peptide" evidence="2">
    <location>
        <begin position="1"/>
        <end position="21"/>
    </location>
</feature>
<dbReference type="InterPro" id="IPR034164">
    <property type="entry name" value="Pepsin-like_dom"/>
</dbReference>
<dbReference type="SUPFAM" id="SSF50630">
    <property type="entry name" value="Acid proteases"/>
    <property type="match status" value="1"/>
</dbReference>
<organism evidence="4 5">
    <name type="scientific">Claviceps africana</name>
    <dbReference type="NCBI Taxonomy" id="83212"/>
    <lineage>
        <taxon>Eukaryota</taxon>
        <taxon>Fungi</taxon>
        <taxon>Dikarya</taxon>
        <taxon>Ascomycota</taxon>
        <taxon>Pezizomycotina</taxon>
        <taxon>Sordariomycetes</taxon>
        <taxon>Hypocreomycetidae</taxon>
        <taxon>Hypocreales</taxon>
        <taxon>Clavicipitaceae</taxon>
        <taxon>Claviceps</taxon>
    </lineage>
</organism>
<keyword evidence="2" id="KW-0732">Signal</keyword>
<dbReference type="PANTHER" id="PTHR47966">
    <property type="entry name" value="BETA-SITE APP-CLEAVING ENZYME, ISOFORM A-RELATED"/>
    <property type="match status" value="1"/>
</dbReference>
<comment type="similarity">
    <text evidence="1">Belongs to the peptidase A1 family.</text>
</comment>
<sequence length="369" mass="39195">MSVSKRALCLLLLAGLRVAHGDSSQPLFLRKLDENAARAVAETKGQTQDAAGYGKLNGDQGFLFAHFSVGGSQDLELLIDTGSWGLTLNPGKYKPGANPHKAGGFSVGSGTFDHNVVGSWPRFVILQASGVEYRDVVTYNGAVPPIAVRQQAVGSMTKPNKALYPHDGVIGFAGPYPNDPKTDATFISNLCKQGALMSCRFGIALRTDQTGQLYYGAIAVDILATDIVIVPTRGSWYISRLTSLTVNGKTIQADIDVSVDSGTSVIYGPLEKVNDLFNAAGVQVVRSASGITGYYDCRSPPKIGFALSGTTFEIAPEALALAKDGNNCTASVKGTNAFGPWWILGQPFFQGRYIDHDVTGHKIGFANLK</sequence>
<gene>
    <name evidence="4" type="ORF">E4U42_001765</name>
</gene>
<dbReference type="GO" id="GO:0006508">
    <property type="term" value="P:proteolysis"/>
    <property type="evidence" value="ECO:0007669"/>
    <property type="project" value="InterPro"/>
</dbReference>
<dbReference type="EMBL" id="SRPY01000156">
    <property type="protein sequence ID" value="KAG5927796.1"/>
    <property type="molecule type" value="Genomic_DNA"/>
</dbReference>
<dbReference type="InterPro" id="IPR021109">
    <property type="entry name" value="Peptidase_aspartic_dom_sf"/>
</dbReference>